<accession>A0A3B1BJJ7</accession>
<sequence length="25" mass="3014">MLLEGHFEYIVLKLLDNHHPLLLVR</sequence>
<gene>
    <name evidence="1" type="ORF">MNBD_NITROSPINAE02-1588</name>
</gene>
<proteinExistence type="predicted"/>
<feature type="non-terminal residue" evidence="1">
    <location>
        <position position="25"/>
    </location>
</feature>
<organism evidence="1">
    <name type="scientific">hydrothermal vent metagenome</name>
    <dbReference type="NCBI Taxonomy" id="652676"/>
    <lineage>
        <taxon>unclassified sequences</taxon>
        <taxon>metagenomes</taxon>
        <taxon>ecological metagenomes</taxon>
    </lineage>
</organism>
<protein>
    <submittedName>
        <fullName evidence="1">Uncharacterized protein</fullName>
    </submittedName>
</protein>
<dbReference type="AlphaFoldDB" id="A0A3B1BJJ7"/>
<reference evidence="1" key="1">
    <citation type="submission" date="2018-06" db="EMBL/GenBank/DDBJ databases">
        <authorList>
            <person name="Zhirakovskaya E."/>
        </authorList>
    </citation>
    <scope>NUCLEOTIDE SEQUENCE</scope>
</reference>
<name>A0A3B1BJJ7_9ZZZZ</name>
<evidence type="ECO:0000313" key="1">
    <source>
        <dbReference type="EMBL" id="VAX16292.1"/>
    </source>
</evidence>
<dbReference type="EMBL" id="UOGE01000005">
    <property type="protein sequence ID" value="VAX16292.1"/>
    <property type="molecule type" value="Genomic_DNA"/>
</dbReference>